<accession>U2T9F6</accession>
<sequence>MPLVVPCPRCGGRIVVIGRTVGDTLKLTAGGTCTECGGAVYSALDVENARR</sequence>
<dbReference type="Proteomes" id="UP000016605">
    <property type="component" value="Unassembled WGS sequence"/>
</dbReference>
<reference evidence="1 2" key="1">
    <citation type="submission" date="2013-08" db="EMBL/GenBank/DDBJ databases">
        <authorList>
            <person name="Weinstock G."/>
            <person name="Sodergren E."/>
            <person name="Wylie T."/>
            <person name="Fulton L."/>
            <person name="Fulton R."/>
            <person name="Fronick C."/>
            <person name="O'Laughlin M."/>
            <person name="Godfrey J."/>
            <person name="Miner T."/>
            <person name="Herter B."/>
            <person name="Appelbaum E."/>
            <person name="Cordes M."/>
            <person name="Lek S."/>
            <person name="Wollam A."/>
            <person name="Pepin K.H."/>
            <person name="Palsikar V.B."/>
            <person name="Mitreva M."/>
            <person name="Wilson R.K."/>
        </authorList>
    </citation>
    <scope>NUCLEOTIDE SEQUENCE [LARGE SCALE GENOMIC DNA]</scope>
    <source>
        <strain evidence="1 2">ATCC 14665</strain>
    </source>
</reference>
<gene>
    <name evidence="1" type="ORF">N136_02321</name>
</gene>
<dbReference type="HOGENOM" id="CLU_3100349_0_0_11"/>
<comment type="caution">
    <text evidence="1">The sequence shown here is derived from an EMBL/GenBank/DDBJ whole genome shotgun (WGS) entry which is preliminary data.</text>
</comment>
<proteinExistence type="predicted"/>
<dbReference type="AlphaFoldDB" id="U2T9F6"/>
<evidence type="ECO:0000313" key="2">
    <source>
        <dbReference type="Proteomes" id="UP000016605"/>
    </source>
</evidence>
<organism evidence="1 2">
    <name type="scientific">Leifsonia aquatica ATCC 14665</name>
    <dbReference type="NCBI Taxonomy" id="1358026"/>
    <lineage>
        <taxon>Bacteria</taxon>
        <taxon>Bacillati</taxon>
        <taxon>Actinomycetota</taxon>
        <taxon>Actinomycetes</taxon>
        <taxon>Micrococcales</taxon>
        <taxon>Microbacteriaceae</taxon>
        <taxon>Leifsonia</taxon>
    </lineage>
</organism>
<dbReference type="PATRIC" id="fig|1358026.3.peg.1974"/>
<dbReference type="EMBL" id="AWVQ01000299">
    <property type="protein sequence ID" value="ERK71332.1"/>
    <property type="molecule type" value="Genomic_DNA"/>
</dbReference>
<protein>
    <submittedName>
        <fullName evidence="1">Uncharacterized protein</fullName>
    </submittedName>
</protein>
<evidence type="ECO:0000313" key="1">
    <source>
        <dbReference type="EMBL" id="ERK71332.1"/>
    </source>
</evidence>
<name>U2T9F6_LEIAQ</name>